<dbReference type="AlphaFoldDB" id="A0A845GIH3"/>
<dbReference type="InterPro" id="IPR011060">
    <property type="entry name" value="RibuloseP-bd_barrel"/>
</dbReference>
<reference evidence="1" key="1">
    <citation type="submission" date="2019-12" db="EMBL/GenBank/DDBJ databases">
        <title>Novel species isolated from a subtropical stream in China.</title>
        <authorList>
            <person name="Lu H."/>
        </authorList>
    </citation>
    <scope>NUCLEOTIDE SEQUENCE [LARGE SCALE GENOMIC DNA]</scope>
    <source>
        <strain evidence="1">FT81W</strain>
    </source>
</reference>
<name>A0A845GIH3_9BURK</name>
<organism evidence="1 2">
    <name type="scientific">Duganella vulcania</name>
    <dbReference type="NCBI Taxonomy" id="2692166"/>
    <lineage>
        <taxon>Bacteria</taxon>
        <taxon>Pseudomonadati</taxon>
        <taxon>Pseudomonadota</taxon>
        <taxon>Betaproteobacteria</taxon>
        <taxon>Burkholderiales</taxon>
        <taxon>Oxalobacteraceae</taxon>
        <taxon>Telluria group</taxon>
        <taxon>Duganella</taxon>
    </lineage>
</organism>
<dbReference type="SUPFAM" id="SSF51366">
    <property type="entry name" value="Ribulose-phoshate binding barrel"/>
    <property type="match status" value="1"/>
</dbReference>
<protein>
    <recommendedName>
        <fullName evidence="3">Phosphoribosylanthranilate isomerase</fullName>
    </recommendedName>
</protein>
<dbReference type="EMBL" id="WWCX01000001">
    <property type="protein sequence ID" value="MYM92469.1"/>
    <property type="molecule type" value="Genomic_DNA"/>
</dbReference>
<evidence type="ECO:0008006" key="3">
    <source>
        <dbReference type="Google" id="ProtNLM"/>
    </source>
</evidence>
<evidence type="ECO:0000313" key="2">
    <source>
        <dbReference type="Proteomes" id="UP000447355"/>
    </source>
</evidence>
<dbReference type="Proteomes" id="UP000447355">
    <property type="component" value="Unassembled WGS sequence"/>
</dbReference>
<evidence type="ECO:0000313" key="1">
    <source>
        <dbReference type="EMBL" id="MYM92469.1"/>
    </source>
</evidence>
<gene>
    <name evidence="1" type="ORF">GTP90_01180</name>
</gene>
<accession>A0A845GIH3</accession>
<proteinExistence type="predicted"/>
<dbReference type="RefSeq" id="WP_161081736.1">
    <property type="nucleotide sequence ID" value="NZ_WWCX01000001.1"/>
</dbReference>
<sequence>MAFEAGCDGVFLISMDGHDEVLLEQAVEVKARWPRHLVGINFLSRPPELAIEACAEAGLDMTWIDNAQVHSQQDIVLARGISAQLQRFVDHQLFGGVAFKYQRHEPNPGLAAMRAQDLGIVSTTTGPGTGQAADVDKIARMYRAIGGGPLAIASGVTPDNVLDYAPYLTHILVATGVSKNEHEFDFELLCRLMGKLNTRYGTHVAETAD</sequence>
<comment type="caution">
    <text evidence="1">The sequence shown here is derived from an EMBL/GenBank/DDBJ whole genome shotgun (WGS) entry which is preliminary data.</text>
</comment>